<gene>
    <name evidence="2" type="ORF">S01H1_76448</name>
</gene>
<proteinExistence type="predicted"/>
<keyword evidence="1" id="KW-0472">Membrane</keyword>
<evidence type="ECO:0000313" key="2">
    <source>
        <dbReference type="EMBL" id="GAG44102.1"/>
    </source>
</evidence>
<dbReference type="EMBL" id="BARS01051305">
    <property type="protein sequence ID" value="GAG44102.1"/>
    <property type="molecule type" value="Genomic_DNA"/>
</dbReference>
<keyword evidence="1" id="KW-1133">Transmembrane helix</keyword>
<accession>X0Y9Y8</accession>
<feature type="transmembrane region" description="Helical" evidence="1">
    <location>
        <begin position="29"/>
        <end position="50"/>
    </location>
</feature>
<name>X0Y9Y8_9ZZZZ</name>
<feature type="transmembrane region" description="Helical" evidence="1">
    <location>
        <begin position="87"/>
        <end position="105"/>
    </location>
</feature>
<dbReference type="AlphaFoldDB" id="X0Y9Y8"/>
<protein>
    <submittedName>
        <fullName evidence="2">Uncharacterized protein</fullName>
    </submittedName>
</protein>
<feature type="transmembrane region" description="Helical" evidence="1">
    <location>
        <begin position="111"/>
        <end position="128"/>
    </location>
</feature>
<reference evidence="2" key="1">
    <citation type="journal article" date="2014" name="Front. Microbiol.">
        <title>High frequency of phylogenetically diverse reductive dehalogenase-homologous genes in deep subseafloor sedimentary metagenomes.</title>
        <authorList>
            <person name="Kawai M."/>
            <person name="Futagami T."/>
            <person name="Toyoda A."/>
            <person name="Takaki Y."/>
            <person name="Nishi S."/>
            <person name="Hori S."/>
            <person name="Arai W."/>
            <person name="Tsubouchi T."/>
            <person name="Morono Y."/>
            <person name="Uchiyama I."/>
            <person name="Ito T."/>
            <person name="Fujiyama A."/>
            <person name="Inagaki F."/>
            <person name="Takami H."/>
        </authorList>
    </citation>
    <scope>NUCLEOTIDE SEQUENCE</scope>
    <source>
        <strain evidence="2">Expedition CK06-06</strain>
    </source>
</reference>
<feature type="transmembrane region" description="Helical" evidence="1">
    <location>
        <begin position="56"/>
        <end position="75"/>
    </location>
</feature>
<comment type="caution">
    <text evidence="2">The sequence shown here is derived from an EMBL/GenBank/DDBJ whole genome shotgun (WGS) entry which is preliminary data.</text>
</comment>
<evidence type="ECO:0000256" key="1">
    <source>
        <dbReference type="SAM" id="Phobius"/>
    </source>
</evidence>
<sequence>MVQTLVGPRCPDCANLKRLPTYEVSLRQYLIAVGVGMGVAVAAGFVWALIWRAVPFLLLSLLIAAGIGYAIGKAISLATNRKRGPGLQAIAGISVVVSFAVYYLFAPWFSFYTIIGLALGIVIAVTRLR</sequence>
<keyword evidence="1" id="KW-0812">Transmembrane</keyword>
<organism evidence="2">
    <name type="scientific">marine sediment metagenome</name>
    <dbReference type="NCBI Taxonomy" id="412755"/>
    <lineage>
        <taxon>unclassified sequences</taxon>
        <taxon>metagenomes</taxon>
        <taxon>ecological metagenomes</taxon>
    </lineage>
</organism>